<evidence type="ECO:0000259" key="9">
    <source>
        <dbReference type="PROSITE" id="PS51294"/>
    </source>
</evidence>
<proteinExistence type="predicted"/>
<organism evidence="10 11">
    <name type="scientific">Dichanthelium oligosanthes</name>
    <dbReference type="NCBI Taxonomy" id="888268"/>
    <lineage>
        <taxon>Eukaryota</taxon>
        <taxon>Viridiplantae</taxon>
        <taxon>Streptophyta</taxon>
        <taxon>Embryophyta</taxon>
        <taxon>Tracheophyta</taxon>
        <taxon>Spermatophyta</taxon>
        <taxon>Magnoliopsida</taxon>
        <taxon>Liliopsida</taxon>
        <taxon>Poales</taxon>
        <taxon>Poaceae</taxon>
        <taxon>PACMAD clade</taxon>
        <taxon>Panicoideae</taxon>
        <taxon>Panicodae</taxon>
        <taxon>Paniceae</taxon>
        <taxon>Dichantheliinae</taxon>
        <taxon>Dichanthelium</taxon>
    </lineage>
</organism>
<keyword evidence="2" id="KW-0677">Repeat</keyword>
<feature type="compositionally biased region" description="Gly residues" evidence="7">
    <location>
        <begin position="194"/>
        <end position="204"/>
    </location>
</feature>
<evidence type="ECO:0000256" key="1">
    <source>
        <dbReference type="ARBA" id="ARBA00004123"/>
    </source>
</evidence>
<dbReference type="SMART" id="SM00717">
    <property type="entry name" value="SANT"/>
    <property type="match status" value="2"/>
</dbReference>
<feature type="region of interest" description="Disordered" evidence="7">
    <location>
        <begin position="141"/>
        <end position="168"/>
    </location>
</feature>
<dbReference type="GO" id="GO:0005634">
    <property type="term" value="C:nucleus"/>
    <property type="evidence" value="ECO:0007669"/>
    <property type="project" value="UniProtKB-SubCell"/>
</dbReference>
<dbReference type="AlphaFoldDB" id="A0A1E5VYS1"/>
<protein>
    <submittedName>
        <fullName evidence="10">Myb-related protein Hv33</fullName>
    </submittedName>
</protein>
<feature type="region of interest" description="Disordered" evidence="7">
    <location>
        <begin position="1"/>
        <end position="27"/>
    </location>
</feature>
<dbReference type="Gene3D" id="1.10.10.60">
    <property type="entry name" value="Homeodomain-like"/>
    <property type="match status" value="2"/>
</dbReference>
<dbReference type="CDD" id="cd00167">
    <property type="entry name" value="SANT"/>
    <property type="match status" value="2"/>
</dbReference>
<dbReference type="InterPro" id="IPR009057">
    <property type="entry name" value="Homeodomain-like_sf"/>
</dbReference>
<evidence type="ECO:0000313" key="11">
    <source>
        <dbReference type="Proteomes" id="UP000095767"/>
    </source>
</evidence>
<evidence type="ECO:0000256" key="2">
    <source>
        <dbReference type="ARBA" id="ARBA00022737"/>
    </source>
</evidence>
<feature type="domain" description="HTH myb-type" evidence="9">
    <location>
        <begin position="84"/>
        <end position="138"/>
    </location>
</feature>
<dbReference type="Proteomes" id="UP000095767">
    <property type="component" value="Unassembled WGS sequence"/>
</dbReference>
<feature type="domain" description="Myb-like" evidence="8">
    <location>
        <begin position="84"/>
        <end position="134"/>
    </location>
</feature>
<dbReference type="STRING" id="888268.A0A1E5VYS1"/>
<feature type="compositionally biased region" description="Low complexity" evidence="7">
    <location>
        <begin position="205"/>
        <end position="218"/>
    </location>
</feature>
<evidence type="ECO:0000256" key="5">
    <source>
        <dbReference type="ARBA" id="ARBA00023163"/>
    </source>
</evidence>
<dbReference type="PANTHER" id="PTHR47997:SF91">
    <property type="match status" value="1"/>
</dbReference>
<dbReference type="SUPFAM" id="SSF46689">
    <property type="entry name" value="Homeodomain-like"/>
    <property type="match status" value="1"/>
</dbReference>
<feature type="domain" description="Myb-like" evidence="8">
    <location>
        <begin position="19"/>
        <end position="83"/>
    </location>
</feature>
<keyword evidence="5" id="KW-0804">Transcription</keyword>
<accession>A0A1E5VYS1</accession>
<dbReference type="InterPro" id="IPR001005">
    <property type="entry name" value="SANT/Myb"/>
</dbReference>
<feature type="region of interest" description="Disordered" evidence="7">
    <location>
        <begin position="194"/>
        <end position="227"/>
    </location>
</feature>
<dbReference type="PANTHER" id="PTHR47997">
    <property type="entry name" value="MYB DOMAIN PROTEIN 55"/>
    <property type="match status" value="1"/>
</dbReference>
<gene>
    <name evidence="10" type="ORF">BAE44_0008724</name>
</gene>
<feature type="compositionally biased region" description="Low complexity" evidence="7">
    <location>
        <begin position="147"/>
        <end position="156"/>
    </location>
</feature>
<evidence type="ECO:0000256" key="3">
    <source>
        <dbReference type="ARBA" id="ARBA00023015"/>
    </source>
</evidence>
<dbReference type="PROSITE" id="PS51294">
    <property type="entry name" value="HTH_MYB"/>
    <property type="match status" value="2"/>
</dbReference>
<dbReference type="InterPro" id="IPR051953">
    <property type="entry name" value="Plant_SW-associated_TFs"/>
</dbReference>
<evidence type="ECO:0000259" key="8">
    <source>
        <dbReference type="PROSITE" id="PS50090"/>
    </source>
</evidence>
<dbReference type="GO" id="GO:0003677">
    <property type="term" value="F:DNA binding"/>
    <property type="evidence" value="ECO:0007669"/>
    <property type="project" value="UniProtKB-KW"/>
</dbReference>
<comment type="caution">
    <text evidence="10">The sequence shown here is derived from an EMBL/GenBank/DDBJ whole genome shotgun (WGS) entry which is preliminary data.</text>
</comment>
<evidence type="ECO:0000256" key="7">
    <source>
        <dbReference type="SAM" id="MobiDB-lite"/>
    </source>
</evidence>
<dbReference type="OrthoDB" id="2143914at2759"/>
<feature type="domain" description="HTH myb-type" evidence="9">
    <location>
        <begin position="19"/>
        <end position="83"/>
    </location>
</feature>
<dbReference type="Pfam" id="PF00249">
    <property type="entry name" value="Myb_DNA-binding"/>
    <property type="match status" value="2"/>
</dbReference>
<comment type="subcellular location">
    <subcellularLocation>
        <location evidence="1">Nucleus</location>
    </subcellularLocation>
</comment>
<evidence type="ECO:0000313" key="10">
    <source>
        <dbReference type="EMBL" id="OEL30258.1"/>
    </source>
</evidence>
<sequence length="265" mass="28918">MVRKPSHGDSGAGDLSTEANKERKGLWSPEEDERLFAQIAYHSVSTWSSVAQLAGKLDSFQSDLVLRLRRSGKSCRLRWMNYLRPDLKKEPISKREEEIIISLQQSLGNRWSTIAARMPGRTDNEIKNYWNSRIRKRLNAAAKPDGASAEPVPAAEAKVEPTNEATETASISTIPARFPVFACQLLDELVGGGGISSAGGGGSGESTPSTTSTQQQNSGDEREASVGDSNMIHFLSFDNLDYPADLLMDVPGAMDAWESELYPAN</sequence>
<dbReference type="PROSITE" id="PS50090">
    <property type="entry name" value="MYB_LIKE"/>
    <property type="match status" value="2"/>
</dbReference>
<evidence type="ECO:0000256" key="6">
    <source>
        <dbReference type="ARBA" id="ARBA00023242"/>
    </source>
</evidence>
<keyword evidence="6" id="KW-0539">Nucleus</keyword>
<keyword evidence="11" id="KW-1185">Reference proteome</keyword>
<keyword evidence="3" id="KW-0805">Transcription regulation</keyword>
<name>A0A1E5VYS1_9POAL</name>
<reference evidence="10 11" key="1">
    <citation type="submission" date="2016-09" db="EMBL/GenBank/DDBJ databases">
        <title>The draft genome of Dichanthelium oligosanthes: A C3 panicoid grass species.</title>
        <authorList>
            <person name="Studer A.J."/>
            <person name="Schnable J.C."/>
            <person name="Brutnell T.P."/>
        </authorList>
    </citation>
    <scope>NUCLEOTIDE SEQUENCE [LARGE SCALE GENOMIC DNA]</scope>
    <source>
        <strain evidence="11">cv. Kellogg 1175</strain>
        <tissue evidence="10">Leaf</tissue>
    </source>
</reference>
<evidence type="ECO:0000256" key="4">
    <source>
        <dbReference type="ARBA" id="ARBA00023125"/>
    </source>
</evidence>
<keyword evidence="4" id="KW-0238">DNA-binding</keyword>
<dbReference type="EMBL" id="LWDX02025968">
    <property type="protein sequence ID" value="OEL30258.1"/>
    <property type="molecule type" value="Genomic_DNA"/>
</dbReference>
<dbReference type="InterPro" id="IPR017930">
    <property type="entry name" value="Myb_dom"/>
</dbReference>